<dbReference type="InterPro" id="IPR001764">
    <property type="entry name" value="Glyco_hydro_3_N"/>
</dbReference>
<evidence type="ECO:0000256" key="3">
    <source>
        <dbReference type="ARBA" id="ARBA00023295"/>
    </source>
</evidence>
<protein>
    <submittedName>
        <fullName evidence="5">Glycoside hydrolase family 3 N-terminal domain-containing protein</fullName>
    </submittedName>
</protein>
<gene>
    <name evidence="5" type="ORF">ABLG96_21160</name>
</gene>
<organism evidence="5">
    <name type="scientific">Nakamurella sp. A5-74</name>
    <dbReference type="NCBI Taxonomy" id="3158264"/>
    <lineage>
        <taxon>Bacteria</taxon>
        <taxon>Bacillati</taxon>
        <taxon>Actinomycetota</taxon>
        <taxon>Actinomycetes</taxon>
        <taxon>Nakamurellales</taxon>
        <taxon>Nakamurellaceae</taxon>
        <taxon>Nakamurella</taxon>
    </lineage>
</organism>
<dbReference type="InterPro" id="IPR050226">
    <property type="entry name" value="NagZ_Beta-hexosaminidase"/>
</dbReference>
<proteinExistence type="inferred from homology"/>
<dbReference type="AlphaFoldDB" id="A0AAU8DNU9"/>
<feature type="domain" description="Glycoside hydrolase family 3 N-terminal" evidence="4">
    <location>
        <begin position="37"/>
        <end position="327"/>
    </location>
</feature>
<reference evidence="5" key="1">
    <citation type="submission" date="2024-05" db="EMBL/GenBank/DDBJ databases">
        <authorList>
            <person name="Cai S.Y."/>
            <person name="Jin L.M."/>
            <person name="Li H.R."/>
        </authorList>
    </citation>
    <scope>NUCLEOTIDE SEQUENCE</scope>
    <source>
        <strain evidence="5">A5-74</strain>
    </source>
</reference>
<dbReference type="Gene3D" id="3.20.20.300">
    <property type="entry name" value="Glycoside hydrolase, family 3, N-terminal domain"/>
    <property type="match status" value="1"/>
</dbReference>
<evidence type="ECO:0000259" key="4">
    <source>
        <dbReference type="Pfam" id="PF00933"/>
    </source>
</evidence>
<dbReference type="EMBL" id="CP159218">
    <property type="protein sequence ID" value="XCG63660.1"/>
    <property type="molecule type" value="Genomic_DNA"/>
</dbReference>
<dbReference type="SUPFAM" id="SSF51445">
    <property type="entry name" value="(Trans)glycosidases"/>
    <property type="match status" value="1"/>
</dbReference>
<dbReference type="PANTHER" id="PTHR30480">
    <property type="entry name" value="BETA-HEXOSAMINIDASE-RELATED"/>
    <property type="match status" value="1"/>
</dbReference>
<dbReference type="InterPro" id="IPR017853">
    <property type="entry name" value="GH"/>
</dbReference>
<name>A0AAU8DNU9_9ACTN</name>
<dbReference type="GO" id="GO:0005975">
    <property type="term" value="P:carbohydrate metabolic process"/>
    <property type="evidence" value="ECO:0007669"/>
    <property type="project" value="InterPro"/>
</dbReference>
<keyword evidence="2 5" id="KW-0378">Hydrolase</keyword>
<dbReference type="GO" id="GO:0009254">
    <property type="term" value="P:peptidoglycan turnover"/>
    <property type="evidence" value="ECO:0007669"/>
    <property type="project" value="TreeGrafter"/>
</dbReference>
<dbReference type="RefSeq" id="WP_353649275.1">
    <property type="nucleotide sequence ID" value="NZ_CP159218.1"/>
</dbReference>
<comment type="similarity">
    <text evidence="1">Belongs to the glycosyl hydrolase 3 family.</text>
</comment>
<keyword evidence="3" id="KW-0326">Glycosidase</keyword>
<dbReference type="GO" id="GO:0004553">
    <property type="term" value="F:hydrolase activity, hydrolyzing O-glycosyl compounds"/>
    <property type="evidence" value="ECO:0007669"/>
    <property type="project" value="InterPro"/>
</dbReference>
<dbReference type="InterPro" id="IPR036962">
    <property type="entry name" value="Glyco_hydro_3_N_sf"/>
</dbReference>
<dbReference type="Pfam" id="PF00933">
    <property type="entry name" value="Glyco_hydro_3"/>
    <property type="match status" value="1"/>
</dbReference>
<evidence type="ECO:0000256" key="1">
    <source>
        <dbReference type="ARBA" id="ARBA00005336"/>
    </source>
</evidence>
<evidence type="ECO:0000313" key="5">
    <source>
        <dbReference type="EMBL" id="XCG63660.1"/>
    </source>
</evidence>
<sequence>MTATGTTGTLRSLADTVLMPCFDGTTAPDWLRRRVSESLGAVCLFGRNVRDDAQVRALTDVLLAERAELVVAIDEEAGDVTRLDASTGSPYPGNAALGRVDDVATTRSVGARVGARLRAAGVTLNFAPSADLGDRPDNPVIGTRAFGADPDLVARHTVAFVRGQQDAGVAACAKHFPGHGGTSADTHLHPAVIAGDLAALENGPLRPFRAAVDAGVATVMAGHLSVPAVDPLPASISARWLTEILRGDWGFDGVIVTDALEMQALAGRYGLAGSAVLALAAGADLLCIGGATRSDEELSGLTDAIVDAVRDGTLPADRLADAARRVSGLPAVAGAAASRQVGAPVGASGVGAEDVATATRAVTVAGPLPRWAGPGLLLRCEETPNIAVGVVPWGPGAVRGDLAEMILTAGAQLPVAAIRDAGTVVVITRDRHRHRWMRELTTAVRTHRPDAVLLEMGVAGVADEDVPALATYGATRASTQAALRLLGAGTDGTEWGG</sequence>
<dbReference type="PANTHER" id="PTHR30480:SF16">
    <property type="entry name" value="GLYCOSIDE HYDROLASE FAMILY 3 DOMAIN PROTEIN"/>
    <property type="match status" value="1"/>
</dbReference>
<evidence type="ECO:0000256" key="2">
    <source>
        <dbReference type="ARBA" id="ARBA00022801"/>
    </source>
</evidence>
<accession>A0AAU8DNU9</accession>